<evidence type="ECO:0000256" key="2">
    <source>
        <dbReference type="ARBA" id="ARBA00022723"/>
    </source>
</evidence>
<keyword evidence="7" id="KW-1133">Transmembrane helix</keyword>
<keyword evidence="11" id="KW-1185">Reference proteome</keyword>
<reference evidence="10" key="1">
    <citation type="submission" date="2023-09" db="EMBL/GenBank/DDBJ databases">
        <title>Paucibacter sp. APW11 Genome sequencing and assembly.</title>
        <authorList>
            <person name="Kim I."/>
        </authorList>
    </citation>
    <scope>NUCLEOTIDE SEQUENCE</scope>
    <source>
        <strain evidence="10">APW11</strain>
    </source>
</reference>
<keyword evidence="1 6" id="KW-0645">Protease</keyword>
<comment type="cofactor">
    <cofactor evidence="6">
        <name>Zn(2+)</name>
        <dbReference type="ChEBI" id="CHEBI:29105"/>
    </cofactor>
    <text evidence="6">Binds 1 zinc ion per subunit.</text>
</comment>
<feature type="domain" description="Peptidase M48" evidence="8">
    <location>
        <begin position="161"/>
        <end position="335"/>
    </location>
</feature>
<keyword evidence="7" id="KW-0812">Transmembrane</keyword>
<dbReference type="Proteomes" id="UP001246372">
    <property type="component" value="Unassembled WGS sequence"/>
</dbReference>
<protein>
    <submittedName>
        <fullName evidence="10">M48 family metallopeptidase</fullName>
    </submittedName>
</protein>
<evidence type="ECO:0000256" key="1">
    <source>
        <dbReference type="ARBA" id="ARBA00022670"/>
    </source>
</evidence>
<dbReference type="EMBL" id="JAVXZY010000007">
    <property type="protein sequence ID" value="MDT9000859.1"/>
    <property type="molecule type" value="Genomic_DNA"/>
</dbReference>
<dbReference type="CDD" id="cd07332">
    <property type="entry name" value="M48C_Oma1_like"/>
    <property type="match status" value="1"/>
</dbReference>
<accession>A0ABU3PE60</accession>
<evidence type="ECO:0000256" key="6">
    <source>
        <dbReference type="RuleBase" id="RU003983"/>
    </source>
</evidence>
<proteinExistence type="inferred from homology"/>
<evidence type="ECO:0000259" key="8">
    <source>
        <dbReference type="Pfam" id="PF01435"/>
    </source>
</evidence>
<keyword evidence="4 6" id="KW-0862">Zinc</keyword>
<evidence type="ECO:0000313" key="11">
    <source>
        <dbReference type="Proteomes" id="UP001246372"/>
    </source>
</evidence>
<dbReference type="Pfam" id="PF23368">
    <property type="entry name" value="DUF7092"/>
    <property type="match status" value="1"/>
</dbReference>
<evidence type="ECO:0000256" key="4">
    <source>
        <dbReference type="ARBA" id="ARBA00022833"/>
    </source>
</evidence>
<keyword evidence="7" id="KW-0472">Membrane</keyword>
<dbReference type="PANTHER" id="PTHR22726:SF1">
    <property type="entry name" value="METALLOENDOPEPTIDASE OMA1, MITOCHONDRIAL"/>
    <property type="match status" value="1"/>
</dbReference>
<feature type="domain" description="DUF7092" evidence="9">
    <location>
        <begin position="4"/>
        <end position="79"/>
    </location>
</feature>
<evidence type="ECO:0000256" key="7">
    <source>
        <dbReference type="SAM" id="Phobius"/>
    </source>
</evidence>
<gene>
    <name evidence="10" type="ORF">RQP53_16405</name>
</gene>
<keyword evidence="3 6" id="KW-0378">Hydrolase</keyword>
<dbReference type="Pfam" id="PF01435">
    <property type="entry name" value="Peptidase_M48"/>
    <property type="match status" value="1"/>
</dbReference>
<dbReference type="Gene3D" id="3.30.2010.10">
    <property type="entry name" value="Metalloproteases ('zincins'), catalytic domain"/>
    <property type="match status" value="1"/>
</dbReference>
<evidence type="ECO:0000313" key="10">
    <source>
        <dbReference type="EMBL" id="MDT9000859.1"/>
    </source>
</evidence>
<keyword evidence="5 6" id="KW-0482">Metalloprotease</keyword>
<sequence>MQRLQVDYFDGSSARAQPVEIWLDQGQLHLHSALLQRQYRQREVRWAERLRHGQRQTQLPDGGLLISADAGAWDAWASASGLGQPLAMRWAQHWGHVLLALLALVLLLFALWRWGLPVGSRVLSRHLPPALEQQIGAQTLAWLDEDWLRPSRLPLERQQALSQRLQAMLAGNPAAAGLPPWRLHCRLGRELLGPNAFALPGGDIVVTDALLELFEQQPDVVLGVLGHELGHLRHRHGMRLLLQTGAMTVIAGAIFGDYSTLLAGAPVLLAGRGYSRDFEREADAEAKALLLGAGLSPQLMIDFFKRLADYRRAHPDGGGVPPALASHPSDEERVRFFAEGASK</sequence>
<keyword evidence="2" id="KW-0479">Metal-binding</keyword>
<dbReference type="RefSeq" id="WP_315651747.1">
    <property type="nucleotide sequence ID" value="NZ_JAVXZY010000007.1"/>
</dbReference>
<dbReference type="InterPro" id="IPR055518">
    <property type="entry name" value="DUF7092"/>
</dbReference>
<evidence type="ECO:0000256" key="5">
    <source>
        <dbReference type="ARBA" id="ARBA00023049"/>
    </source>
</evidence>
<evidence type="ECO:0000259" key="9">
    <source>
        <dbReference type="Pfam" id="PF23368"/>
    </source>
</evidence>
<dbReference type="InterPro" id="IPR001915">
    <property type="entry name" value="Peptidase_M48"/>
</dbReference>
<comment type="caution">
    <text evidence="10">The sequence shown here is derived from an EMBL/GenBank/DDBJ whole genome shotgun (WGS) entry which is preliminary data.</text>
</comment>
<name>A0ABU3PE60_9BURK</name>
<evidence type="ECO:0000256" key="3">
    <source>
        <dbReference type="ARBA" id="ARBA00022801"/>
    </source>
</evidence>
<dbReference type="PANTHER" id="PTHR22726">
    <property type="entry name" value="METALLOENDOPEPTIDASE OMA1"/>
    <property type="match status" value="1"/>
</dbReference>
<dbReference type="InterPro" id="IPR051156">
    <property type="entry name" value="Mito/Outer_Membr_Metalloprot"/>
</dbReference>
<organism evidence="10 11">
    <name type="scientific">Roseateles aquae</name>
    <dbReference type="NCBI Taxonomy" id="3077235"/>
    <lineage>
        <taxon>Bacteria</taxon>
        <taxon>Pseudomonadati</taxon>
        <taxon>Pseudomonadota</taxon>
        <taxon>Betaproteobacteria</taxon>
        <taxon>Burkholderiales</taxon>
        <taxon>Sphaerotilaceae</taxon>
        <taxon>Roseateles</taxon>
    </lineage>
</organism>
<comment type="similarity">
    <text evidence="6">Belongs to the peptidase M48 family.</text>
</comment>
<feature type="transmembrane region" description="Helical" evidence="7">
    <location>
        <begin position="94"/>
        <end position="116"/>
    </location>
</feature>